<evidence type="ECO:0000313" key="1">
    <source>
        <dbReference type="EMBL" id="KMT53277.1"/>
    </source>
</evidence>
<sequence length="72" mass="7966">MRECALTAFLQAQTAEFDPLIEHRVEGMLCRATNSTALLFTVLIGIDALGNQGTRFITTGTRFFEADLRVTT</sequence>
<dbReference type="EMBL" id="LFMW01000017">
    <property type="protein sequence ID" value="KMT53277.1"/>
    <property type="molecule type" value="Genomic_DNA"/>
</dbReference>
<organism evidence="1 2">
    <name type="scientific">Pseudomonas fildesensis</name>
    <dbReference type="NCBI Taxonomy" id="1674920"/>
    <lineage>
        <taxon>Bacteria</taxon>
        <taxon>Pseudomonadati</taxon>
        <taxon>Pseudomonadota</taxon>
        <taxon>Gammaproteobacteria</taxon>
        <taxon>Pseudomonadales</taxon>
        <taxon>Pseudomonadaceae</taxon>
        <taxon>Pseudomonas</taxon>
    </lineage>
</organism>
<accession>A0A0J8FSR1</accession>
<gene>
    <name evidence="1" type="ORF">ACR52_22345</name>
</gene>
<dbReference type="Proteomes" id="UP000037551">
    <property type="component" value="Unassembled WGS sequence"/>
</dbReference>
<name>A0A0J8FSR1_9PSED</name>
<keyword evidence="2" id="KW-1185">Reference proteome</keyword>
<dbReference type="AlphaFoldDB" id="A0A0J8FSR1"/>
<comment type="caution">
    <text evidence="1">The sequence shown here is derived from an EMBL/GenBank/DDBJ whole genome shotgun (WGS) entry which is preliminary data.</text>
</comment>
<proteinExistence type="predicted"/>
<dbReference type="PATRIC" id="fig|1674920.3.peg.2887"/>
<evidence type="ECO:0000313" key="2">
    <source>
        <dbReference type="Proteomes" id="UP000037551"/>
    </source>
</evidence>
<reference evidence="1 2" key="1">
    <citation type="submission" date="2015-06" db="EMBL/GenBank/DDBJ databases">
        <title>Draft genome sequence of an Antarctic Pseudomonas sp. strain KG01 with full potential for biotechnological applications.</title>
        <authorList>
            <person name="Pavlov M.S."/>
            <person name="Lira F."/>
            <person name="Martinez J.L."/>
            <person name="Marshall S.H."/>
        </authorList>
    </citation>
    <scope>NUCLEOTIDE SEQUENCE [LARGE SCALE GENOMIC DNA]</scope>
    <source>
        <strain evidence="1 2">KG01</strain>
    </source>
</reference>
<protein>
    <submittedName>
        <fullName evidence="1">Uncharacterized protein</fullName>
    </submittedName>
</protein>